<comment type="subcellular location">
    <subcellularLocation>
        <location evidence="1">Cell inner membrane</location>
    </subcellularLocation>
</comment>
<evidence type="ECO:0000256" key="4">
    <source>
        <dbReference type="ARBA" id="ARBA00022679"/>
    </source>
</evidence>
<comment type="caution">
    <text evidence="8">The sequence shown here is derived from an EMBL/GenBank/DDBJ whole genome shotgun (WGS) entry which is preliminary data.</text>
</comment>
<evidence type="ECO:0000256" key="1">
    <source>
        <dbReference type="ARBA" id="ARBA00004533"/>
    </source>
</evidence>
<feature type="transmembrane region" description="Helical" evidence="7">
    <location>
        <begin position="21"/>
        <end position="37"/>
    </location>
</feature>
<keyword evidence="3" id="KW-0997">Cell inner membrane</keyword>
<dbReference type="CDD" id="cd07984">
    <property type="entry name" value="LPLAT_LABLAT-like"/>
    <property type="match status" value="1"/>
</dbReference>
<dbReference type="GO" id="GO:0016746">
    <property type="term" value="F:acyltransferase activity"/>
    <property type="evidence" value="ECO:0007669"/>
    <property type="project" value="UniProtKB-KW"/>
</dbReference>
<keyword evidence="9" id="KW-1185">Reference proteome</keyword>
<keyword evidence="4" id="KW-0808">Transferase</keyword>
<evidence type="ECO:0000256" key="6">
    <source>
        <dbReference type="ARBA" id="ARBA00023315"/>
    </source>
</evidence>
<keyword evidence="2" id="KW-1003">Cell membrane</keyword>
<dbReference type="AlphaFoldDB" id="A0A967F116"/>
<organism evidence="8 9">
    <name type="scientific">Pelagibius litoralis</name>
    <dbReference type="NCBI Taxonomy" id="374515"/>
    <lineage>
        <taxon>Bacteria</taxon>
        <taxon>Pseudomonadati</taxon>
        <taxon>Pseudomonadota</taxon>
        <taxon>Alphaproteobacteria</taxon>
        <taxon>Rhodospirillales</taxon>
        <taxon>Rhodovibrionaceae</taxon>
        <taxon>Pelagibius</taxon>
    </lineage>
</organism>
<evidence type="ECO:0000313" key="9">
    <source>
        <dbReference type="Proteomes" id="UP000761264"/>
    </source>
</evidence>
<accession>A0A967F116</accession>
<gene>
    <name evidence="8" type="ORF">HBA54_21570</name>
</gene>
<keyword evidence="5 7" id="KW-0472">Membrane</keyword>
<dbReference type="RefSeq" id="WP_167228549.1">
    <property type="nucleotide sequence ID" value="NZ_JAAQPH010000019.1"/>
</dbReference>
<dbReference type="InterPro" id="IPR004960">
    <property type="entry name" value="LipA_acyltrans"/>
</dbReference>
<keyword evidence="7" id="KW-1133">Transmembrane helix</keyword>
<evidence type="ECO:0000256" key="3">
    <source>
        <dbReference type="ARBA" id="ARBA00022519"/>
    </source>
</evidence>
<evidence type="ECO:0000256" key="7">
    <source>
        <dbReference type="SAM" id="Phobius"/>
    </source>
</evidence>
<dbReference type="GO" id="GO:0005886">
    <property type="term" value="C:plasma membrane"/>
    <property type="evidence" value="ECO:0007669"/>
    <property type="project" value="UniProtKB-SubCell"/>
</dbReference>
<dbReference type="PANTHER" id="PTHR30606:SF9">
    <property type="entry name" value="LIPID A BIOSYNTHESIS LAUROYLTRANSFERASE"/>
    <property type="match status" value="1"/>
</dbReference>
<dbReference type="EMBL" id="JAAQPH010000019">
    <property type="protein sequence ID" value="NIA71193.1"/>
    <property type="molecule type" value="Genomic_DNA"/>
</dbReference>
<evidence type="ECO:0000313" key="8">
    <source>
        <dbReference type="EMBL" id="NIA71193.1"/>
    </source>
</evidence>
<keyword evidence="6 8" id="KW-0012">Acyltransferase</keyword>
<reference evidence="8" key="1">
    <citation type="submission" date="2020-03" db="EMBL/GenBank/DDBJ databases">
        <title>Genome of Pelagibius litoralis DSM 21314T.</title>
        <authorList>
            <person name="Wang G."/>
        </authorList>
    </citation>
    <scope>NUCLEOTIDE SEQUENCE</scope>
    <source>
        <strain evidence="8">DSM 21314</strain>
    </source>
</reference>
<evidence type="ECO:0000256" key="2">
    <source>
        <dbReference type="ARBA" id="ARBA00022475"/>
    </source>
</evidence>
<proteinExistence type="predicted"/>
<protein>
    <submittedName>
        <fullName evidence="8">Lauroyl acyltransferase</fullName>
    </submittedName>
</protein>
<evidence type="ECO:0000256" key="5">
    <source>
        <dbReference type="ARBA" id="ARBA00023136"/>
    </source>
</evidence>
<keyword evidence="7" id="KW-0812">Transmembrane</keyword>
<dbReference type="GO" id="GO:0009247">
    <property type="term" value="P:glycolipid biosynthetic process"/>
    <property type="evidence" value="ECO:0007669"/>
    <property type="project" value="UniProtKB-ARBA"/>
</dbReference>
<dbReference type="PANTHER" id="PTHR30606">
    <property type="entry name" value="LIPID A BIOSYNTHESIS LAUROYL ACYLTRANSFERASE"/>
    <property type="match status" value="1"/>
</dbReference>
<name>A0A967F116_9PROT</name>
<dbReference type="Proteomes" id="UP000761264">
    <property type="component" value="Unassembled WGS sequence"/>
</dbReference>
<sequence>MQAWTHKHRPWRRALRWFRHVAEGLALFLVIGVFWILPVDWASNLGGWVARQVGTRLSVNRRAIKHLQIAFPGMPESECRTIIAGMWDNLGRLVAEYPHLGTIANPKSGRVEVHNAERMVGVQQTGKPFIGFSGHMANFELMPVVAYKHDLNLTVVSRPVNSLVIQRILLYFRERPTGNWGKIPKGVDGARQALKLLKQGLNLGVLVDQRTSQGVALPLFGQPARTTLGIAKLAIDQDLPLVPVHIERLGGARFRISLEPPISHPQLGDRLEEAKAMMTEVNRTLERWIRHRPQDWLWLHRRWDRP</sequence>
<dbReference type="Pfam" id="PF03279">
    <property type="entry name" value="Lip_A_acyltrans"/>
    <property type="match status" value="1"/>
</dbReference>